<dbReference type="Proteomes" id="UP000315914">
    <property type="component" value="Unassembled WGS sequence"/>
</dbReference>
<dbReference type="PANTHER" id="PTHR47235:SF1">
    <property type="entry name" value="BLR6548 PROTEIN"/>
    <property type="match status" value="1"/>
</dbReference>
<protein>
    <submittedName>
        <fullName evidence="4">Amino acid/amide ABC transporter substrate-binding protein (HAAT family)</fullName>
    </submittedName>
</protein>
<dbReference type="Pfam" id="PF13458">
    <property type="entry name" value="Peripla_BP_6"/>
    <property type="match status" value="1"/>
</dbReference>
<dbReference type="STRING" id="1399419.A5906_13215"/>
<reference evidence="4 5" key="1">
    <citation type="submission" date="2019-06" db="EMBL/GenBank/DDBJ databases">
        <title>Genomic Encyclopedia of Type Strains, Phase IV (KMG-V): Genome sequencing to study the core and pangenomes of soil and plant-associated prokaryotes.</title>
        <authorList>
            <person name="Whitman W."/>
        </authorList>
    </citation>
    <scope>NUCLEOTIDE SEQUENCE [LARGE SCALE GENOMIC DNA]</scope>
    <source>
        <strain evidence="4 5">BR 10556</strain>
    </source>
</reference>
<dbReference type="AlphaFoldDB" id="A0A560KMZ7"/>
<dbReference type="PANTHER" id="PTHR47235">
    <property type="entry name" value="BLR6548 PROTEIN"/>
    <property type="match status" value="1"/>
</dbReference>
<comment type="caution">
    <text evidence="4">The sequence shown here is derived from an EMBL/GenBank/DDBJ whole genome shotgun (WGS) entry which is preliminary data.</text>
</comment>
<feature type="domain" description="Leucine-binding protein" evidence="3">
    <location>
        <begin position="31"/>
        <end position="385"/>
    </location>
</feature>
<evidence type="ECO:0000256" key="2">
    <source>
        <dbReference type="ARBA" id="ARBA00022729"/>
    </source>
</evidence>
<name>A0A560KMZ7_9BRAD</name>
<sequence>MKRRTFLTAAGAAFVGLQIPIRNALADDKVIRFAMPQDFTRVYTFVTVEYSQGQRDYISLVNAKGGINGYQIVADISDHGNDLPRALEAYERAKAQGAILVDPLSTPVARALVQRAAADKINLITAYSGRSDAADGETFPYVFPLSPNYWTQAGLLIDYFRQQDGDLKGKKICFVHIDTPFGKEPIPILEALAAKQGFSLQTFPYTPPGNDQSAIWPQVRRAKPDWVVFWGAAVGQTVALTEAIRNGIPMNRVASSVWLSESDMDVVGRAQATGVLKVEPCASGQSPKIIQDIIKTVIEPAKGAGDRAKVGTAYYNYGVMMAALMIEGVRKAFEKAPNGPISGDWLNAGLNAISNFDAEGLIPPTTVTNTDHQGGGQCRIARWDGSKFVPATDWFSANQDVVWGEIKKSSAEYKASGK</sequence>
<proteinExistence type="inferred from homology"/>
<evidence type="ECO:0000313" key="5">
    <source>
        <dbReference type="Proteomes" id="UP000315914"/>
    </source>
</evidence>
<keyword evidence="5" id="KW-1185">Reference proteome</keyword>
<evidence type="ECO:0000256" key="1">
    <source>
        <dbReference type="ARBA" id="ARBA00010062"/>
    </source>
</evidence>
<gene>
    <name evidence="4" type="ORF">FBZ95_1011103</name>
</gene>
<organism evidence="4 5">
    <name type="scientific">Bradyrhizobium sacchari</name>
    <dbReference type="NCBI Taxonomy" id="1399419"/>
    <lineage>
        <taxon>Bacteria</taxon>
        <taxon>Pseudomonadati</taxon>
        <taxon>Pseudomonadota</taxon>
        <taxon>Alphaproteobacteria</taxon>
        <taxon>Hyphomicrobiales</taxon>
        <taxon>Nitrobacteraceae</taxon>
        <taxon>Bradyrhizobium</taxon>
    </lineage>
</organism>
<comment type="similarity">
    <text evidence="1">Belongs to the leucine-binding protein family.</text>
</comment>
<dbReference type="RefSeq" id="WP_080139745.1">
    <property type="nucleotide sequence ID" value="NZ_LWIG01000057.1"/>
</dbReference>
<dbReference type="InterPro" id="IPR028082">
    <property type="entry name" value="Peripla_BP_I"/>
</dbReference>
<dbReference type="InterPro" id="IPR028081">
    <property type="entry name" value="Leu-bd"/>
</dbReference>
<evidence type="ECO:0000313" key="4">
    <source>
        <dbReference type="EMBL" id="TWB84658.1"/>
    </source>
</evidence>
<dbReference type="OrthoDB" id="8184122at2"/>
<dbReference type="EMBL" id="VITW01000001">
    <property type="protein sequence ID" value="TWB84658.1"/>
    <property type="molecule type" value="Genomic_DNA"/>
</dbReference>
<accession>A0A560KMZ7</accession>
<keyword evidence="2" id="KW-0732">Signal</keyword>
<evidence type="ECO:0000259" key="3">
    <source>
        <dbReference type="Pfam" id="PF13458"/>
    </source>
</evidence>
<dbReference type="CDD" id="cd06334">
    <property type="entry name" value="PBP1_ABC_ligand_binding-like"/>
    <property type="match status" value="1"/>
</dbReference>
<dbReference type="SUPFAM" id="SSF53822">
    <property type="entry name" value="Periplasmic binding protein-like I"/>
    <property type="match status" value="1"/>
</dbReference>
<dbReference type="Gene3D" id="3.40.50.2300">
    <property type="match status" value="2"/>
</dbReference>